<gene>
    <name evidence="1" type="ORF">DP107_06110</name>
</gene>
<accession>A0A554NB22</accession>
<dbReference type="Proteomes" id="UP000319894">
    <property type="component" value="Unassembled WGS sequence"/>
</dbReference>
<evidence type="ECO:0000313" key="2">
    <source>
        <dbReference type="Proteomes" id="UP000319894"/>
    </source>
</evidence>
<protein>
    <submittedName>
        <fullName evidence="1">Uncharacterized protein</fullName>
    </submittedName>
</protein>
<keyword evidence="2" id="KW-1185">Reference proteome</keyword>
<dbReference type="InParanoid" id="A0A554NB22"/>
<comment type="caution">
    <text evidence="1">The sequence shown here is derived from an EMBL/GenBank/DDBJ whole genome shotgun (WGS) entry which is preliminary data.</text>
</comment>
<dbReference type="EMBL" id="QMDX01000003">
    <property type="protein sequence ID" value="TSD14559.1"/>
    <property type="molecule type" value="Genomic_DNA"/>
</dbReference>
<sequence>MNDFDDVLLLLAENINIINTFIDPLSIQHITQDIDGCSVLAVCRTPCISSYRLEDMLITNVSQELVRDMCIRTDPLLALIVTANFTFWRRIISQQSQPVLD</sequence>
<dbReference type="AlphaFoldDB" id="A0A554NB22"/>
<reference evidence="1 2" key="1">
    <citation type="submission" date="2018-06" db="EMBL/GenBank/DDBJ databases">
        <title>Natronomonas sp. F16-60 a new haloarchaeon isolated from a solar saltern of Isla Cristina, Huelva, Spain.</title>
        <authorList>
            <person name="Duran-Viseras A."/>
            <person name="Sanchez-Porro C."/>
            <person name="Ventosa A."/>
        </authorList>
    </citation>
    <scope>NUCLEOTIDE SEQUENCE [LARGE SCALE GENOMIC DNA]</scope>
    <source>
        <strain evidence="1 2">F16-60</strain>
    </source>
</reference>
<proteinExistence type="predicted"/>
<evidence type="ECO:0000313" key="1">
    <source>
        <dbReference type="EMBL" id="TSD14559.1"/>
    </source>
</evidence>
<name>A0A554NB22_9EURY</name>
<organism evidence="1 2">
    <name type="scientific">Haloglomus irregulare</name>
    <dbReference type="NCBI Taxonomy" id="2234134"/>
    <lineage>
        <taxon>Archaea</taxon>
        <taxon>Methanobacteriati</taxon>
        <taxon>Methanobacteriota</taxon>
        <taxon>Stenosarchaea group</taxon>
        <taxon>Halobacteria</taxon>
        <taxon>Halobacteriales</taxon>
        <taxon>Natronomonadaceae</taxon>
        <taxon>Haloglomus</taxon>
    </lineage>
</organism>